<reference evidence="1" key="1">
    <citation type="submission" date="2023-03" db="EMBL/GenBank/DDBJ databases">
        <title>Massive genome expansion in bonnet fungi (Mycena s.s.) driven by repeated elements and novel gene families across ecological guilds.</title>
        <authorList>
            <consortium name="Lawrence Berkeley National Laboratory"/>
            <person name="Harder C.B."/>
            <person name="Miyauchi S."/>
            <person name="Viragh M."/>
            <person name="Kuo A."/>
            <person name="Thoen E."/>
            <person name="Andreopoulos B."/>
            <person name="Lu D."/>
            <person name="Skrede I."/>
            <person name="Drula E."/>
            <person name="Henrissat B."/>
            <person name="Morin E."/>
            <person name="Kohler A."/>
            <person name="Barry K."/>
            <person name="LaButti K."/>
            <person name="Morin E."/>
            <person name="Salamov A."/>
            <person name="Lipzen A."/>
            <person name="Mereny Z."/>
            <person name="Hegedus B."/>
            <person name="Baldrian P."/>
            <person name="Stursova M."/>
            <person name="Weitz H."/>
            <person name="Taylor A."/>
            <person name="Grigoriev I.V."/>
            <person name="Nagy L.G."/>
            <person name="Martin F."/>
            <person name="Kauserud H."/>
        </authorList>
    </citation>
    <scope>NUCLEOTIDE SEQUENCE</scope>
    <source>
        <strain evidence="1">CBHHK002</strain>
    </source>
</reference>
<dbReference type="Gene3D" id="3.40.50.720">
    <property type="entry name" value="NAD(P)-binding Rossmann-like Domain"/>
    <property type="match status" value="1"/>
</dbReference>
<dbReference type="AlphaFoldDB" id="A0AAD6Z7U6"/>
<proteinExistence type="predicted"/>
<accession>A0AAD6Z7U6</accession>
<evidence type="ECO:0008006" key="3">
    <source>
        <dbReference type="Google" id="ProtNLM"/>
    </source>
</evidence>
<organism evidence="1 2">
    <name type="scientific">Mycena albidolilacea</name>
    <dbReference type="NCBI Taxonomy" id="1033008"/>
    <lineage>
        <taxon>Eukaryota</taxon>
        <taxon>Fungi</taxon>
        <taxon>Dikarya</taxon>
        <taxon>Basidiomycota</taxon>
        <taxon>Agaricomycotina</taxon>
        <taxon>Agaricomycetes</taxon>
        <taxon>Agaricomycetidae</taxon>
        <taxon>Agaricales</taxon>
        <taxon>Marasmiineae</taxon>
        <taxon>Mycenaceae</taxon>
        <taxon>Mycena</taxon>
    </lineage>
</organism>
<dbReference type="EMBL" id="JARIHO010000078">
    <property type="protein sequence ID" value="KAJ7310622.1"/>
    <property type="molecule type" value="Genomic_DNA"/>
</dbReference>
<dbReference type="InterPro" id="IPR052184">
    <property type="entry name" value="SDR_enzymes"/>
</dbReference>
<dbReference type="PANTHER" id="PTHR45458:SF3">
    <property type="entry name" value="CHAIN DEHYDROGENASE (ATSC), PUTATIVE-RELATED"/>
    <property type="match status" value="1"/>
</dbReference>
<evidence type="ECO:0000313" key="1">
    <source>
        <dbReference type="EMBL" id="KAJ7310622.1"/>
    </source>
</evidence>
<dbReference type="GO" id="GO:0016616">
    <property type="term" value="F:oxidoreductase activity, acting on the CH-OH group of donors, NAD or NADP as acceptor"/>
    <property type="evidence" value="ECO:0007669"/>
    <property type="project" value="TreeGrafter"/>
</dbReference>
<dbReference type="InterPro" id="IPR036291">
    <property type="entry name" value="NAD(P)-bd_dom_sf"/>
</dbReference>
<dbReference type="InterPro" id="IPR002347">
    <property type="entry name" value="SDR_fam"/>
</dbReference>
<sequence length="265" mass="28217">MPSYVVTGAARGIGFEFVTQLSASGANTVFGLVRNKAVATELNALSSSRKNITVLQADITDVNALELAANKVSEATGGKLDFLINNAAKSNHPGFTLDGFPSPEAVEYDLLDNFKTNTIGVVHTTNAFLPLLKNGSVKKVISISSGISDLGLTLLGEIAAEPCYAISKAALNMVVAKYAAQYRAEGFTFLAICPGLVSTSMAPTEETTPGEMKMLAPALPKVAPGFKGPISPEESVRMQLEVVDRWTVDRSGEFVSHFGNRERWM</sequence>
<evidence type="ECO:0000313" key="2">
    <source>
        <dbReference type="Proteomes" id="UP001218218"/>
    </source>
</evidence>
<dbReference type="Pfam" id="PF00106">
    <property type="entry name" value="adh_short"/>
    <property type="match status" value="1"/>
</dbReference>
<gene>
    <name evidence="1" type="ORF">DFH08DRAFT_927276</name>
</gene>
<comment type="caution">
    <text evidence="1">The sequence shown here is derived from an EMBL/GenBank/DDBJ whole genome shotgun (WGS) entry which is preliminary data.</text>
</comment>
<keyword evidence="2" id="KW-1185">Reference proteome</keyword>
<dbReference type="Proteomes" id="UP001218218">
    <property type="component" value="Unassembled WGS sequence"/>
</dbReference>
<dbReference type="SUPFAM" id="SSF51735">
    <property type="entry name" value="NAD(P)-binding Rossmann-fold domains"/>
    <property type="match status" value="1"/>
</dbReference>
<name>A0AAD6Z7U6_9AGAR</name>
<dbReference type="PRINTS" id="PR00081">
    <property type="entry name" value="GDHRDH"/>
</dbReference>
<dbReference type="PANTHER" id="PTHR45458">
    <property type="entry name" value="SHORT-CHAIN DEHYDROGENASE/REDUCTASE SDR"/>
    <property type="match status" value="1"/>
</dbReference>
<dbReference type="CDD" id="cd05325">
    <property type="entry name" value="carb_red_sniffer_like_SDR_c"/>
    <property type="match status" value="1"/>
</dbReference>
<protein>
    <recommendedName>
        <fullName evidence="3">NAD(P)-binding protein</fullName>
    </recommendedName>
</protein>